<evidence type="ECO:0000313" key="2">
    <source>
        <dbReference type="EMBL" id="GFA82587.1"/>
    </source>
</evidence>
<sequence>RTSASKQGRIINDLDADEDITLMNDQEMFDADKDLQDIQAKVDVDYQLAERMQTEEQQELNEEEKAKLFMELLEKRKKSFAAKRTEEKRNRPTTKAQQRSFMCTYLKNIDGWKPKALKNKSFAEIQ</sequence>
<comment type="caution">
    <text evidence="2">The sequence shown here is derived from an EMBL/GenBank/DDBJ whole genome shotgun (WGS) entry which is preliminary data.</text>
</comment>
<feature type="non-terminal residue" evidence="2">
    <location>
        <position position="1"/>
    </location>
</feature>
<reference evidence="2" key="1">
    <citation type="journal article" date="2019" name="Sci. Rep.">
        <title>Draft genome of Tanacetum cinerariifolium, the natural source of mosquito coil.</title>
        <authorList>
            <person name="Yamashiro T."/>
            <person name="Shiraishi A."/>
            <person name="Satake H."/>
            <person name="Nakayama K."/>
        </authorList>
    </citation>
    <scope>NUCLEOTIDE SEQUENCE</scope>
</reference>
<dbReference type="AlphaFoldDB" id="A0A699K9T9"/>
<evidence type="ECO:0000256" key="1">
    <source>
        <dbReference type="SAM" id="Coils"/>
    </source>
</evidence>
<feature type="coiled-coil region" evidence="1">
    <location>
        <begin position="46"/>
        <end position="90"/>
    </location>
</feature>
<protein>
    <submittedName>
        <fullName evidence="2">Uncharacterized protein</fullName>
    </submittedName>
</protein>
<proteinExistence type="predicted"/>
<keyword evidence="1" id="KW-0175">Coiled coil</keyword>
<dbReference type="EMBL" id="BKCJ010495282">
    <property type="protein sequence ID" value="GFA82587.1"/>
    <property type="molecule type" value="Genomic_DNA"/>
</dbReference>
<accession>A0A699K9T9</accession>
<organism evidence="2">
    <name type="scientific">Tanacetum cinerariifolium</name>
    <name type="common">Dalmatian daisy</name>
    <name type="synonym">Chrysanthemum cinerariifolium</name>
    <dbReference type="NCBI Taxonomy" id="118510"/>
    <lineage>
        <taxon>Eukaryota</taxon>
        <taxon>Viridiplantae</taxon>
        <taxon>Streptophyta</taxon>
        <taxon>Embryophyta</taxon>
        <taxon>Tracheophyta</taxon>
        <taxon>Spermatophyta</taxon>
        <taxon>Magnoliopsida</taxon>
        <taxon>eudicotyledons</taxon>
        <taxon>Gunneridae</taxon>
        <taxon>Pentapetalae</taxon>
        <taxon>asterids</taxon>
        <taxon>campanulids</taxon>
        <taxon>Asterales</taxon>
        <taxon>Asteraceae</taxon>
        <taxon>Asteroideae</taxon>
        <taxon>Anthemideae</taxon>
        <taxon>Anthemidinae</taxon>
        <taxon>Tanacetum</taxon>
    </lineage>
</organism>
<gene>
    <name evidence="2" type="ORF">Tci_654559</name>
</gene>
<name>A0A699K9T9_TANCI</name>